<protein>
    <recommendedName>
        <fullName evidence="9">Arginine--tRNA ligase</fullName>
        <ecNumber evidence="9">6.1.1.19</ecNumber>
    </recommendedName>
    <alternativeName>
        <fullName evidence="9">Arginyl-tRNA synthetase</fullName>
        <shortName evidence="9">ArgRS</shortName>
    </alternativeName>
</protein>
<dbReference type="InterPro" id="IPR035684">
    <property type="entry name" value="ArgRS_core"/>
</dbReference>
<keyword evidence="3 9" id="KW-0436">Ligase</keyword>
<evidence type="ECO:0000256" key="7">
    <source>
        <dbReference type="ARBA" id="ARBA00023146"/>
    </source>
</evidence>
<keyword evidence="5 9" id="KW-0067">ATP-binding</keyword>
<sequence length="560" mass="62967">MSQVEQVKEQLKQEIVSAVVAAGLATEEEVPAVVIESPKDKDHGDYATNMAMQLARIAKKAPRMIAEDIVKHLDMGRASVEKVDIAGPGFINFFMKKDYLAKVVSTVLEQGEKFGSTDFGQGKKIQVEFVSANPTGTLHLGHARGAAVGDSLCNILQKAGYDVAREYYINDAGNQIDNLATSIEARYFQELGEDRPMPEDGYHGQDIIGFAKEIVDTYGDRFKDQSSEERLAFLKEYGLKRELDKLQNDLGDFRVRFDNWFSETSLYTSGKVKDVLEELDRRGETYEEDGALWFRSKTYGDDKDRVLVKSDGSYTYLTPDISYHKDKFARGFEELINIWGADHHGYIPRMKAAVQALGYREDQLSVQIIQMVNLFENGEKVKMSKRTGKAVTMRELMEEVGIDATRYFFAMRAADTHLDFDLDLAKSQSTENPVYYVQYAHARICSMLRQAADAGYDVAAASPSELNLDLLKSEKELDLMKKLGEYPEAVTDAAKKRAPHRMTNYVYELAQALHSFYNAEKVINEDDAELTKARLALMEAVRLTIANALDLVGVVAPEKM</sequence>
<keyword evidence="2 9" id="KW-0963">Cytoplasm</keyword>
<evidence type="ECO:0000259" key="11">
    <source>
        <dbReference type="SMART" id="SM00836"/>
    </source>
</evidence>
<evidence type="ECO:0000256" key="9">
    <source>
        <dbReference type="HAMAP-Rule" id="MF_00123"/>
    </source>
</evidence>
<dbReference type="Gene3D" id="1.10.730.10">
    <property type="entry name" value="Isoleucyl-tRNA Synthetase, Domain 1"/>
    <property type="match status" value="1"/>
</dbReference>
<dbReference type="SMART" id="SM00836">
    <property type="entry name" value="DALR_1"/>
    <property type="match status" value="1"/>
</dbReference>
<name>A0ABS6K0D8_9BACI</name>
<dbReference type="PROSITE" id="PS00178">
    <property type="entry name" value="AA_TRNA_LIGASE_I"/>
    <property type="match status" value="1"/>
</dbReference>
<evidence type="ECO:0000256" key="2">
    <source>
        <dbReference type="ARBA" id="ARBA00022490"/>
    </source>
</evidence>
<evidence type="ECO:0000313" key="13">
    <source>
        <dbReference type="EMBL" id="MBU9724318.1"/>
    </source>
</evidence>
<dbReference type="Proteomes" id="UP000790580">
    <property type="component" value="Unassembled WGS sequence"/>
</dbReference>
<dbReference type="Pfam" id="PF00750">
    <property type="entry name" value="tRNA-synt_1d"/>
    <property type="match status" value="1"/>
</dbReference>
<dbReference type="InterPro" id="IPR005148">
    <property type="entry name" value="Arg-tRNA-synth_N"/>
</dbReference>
<dbReference type="Pfam" id="PF05746">
    <property type="entry name" value="DALR_1"/>
    <property type="match status" value="1"/>
</dbReference>
<dbReference type="InterPro" id="IPR009080">
    <property type="entry name" value="tRNAsynth_Ia_anticodon-bd"/>
</dbReference>
<dbReference type="NCBIfam" id="TIGR00456">
    <property type="entry name" value="argS"/>
    <property type="match status" value="1"/>
</dbReference>
<dbReference type="Pfam" id="PF03485">
    <property type="entry name" value="Arg_tRNA_synt_N"/>
    <property type="match status" value="1"/>
</dbReference>
<comment type="subunit">
    <text evidence="9">Monomer.</text>
</comment>
<keyword evidence="7 9" id="KW-0030">Aminoacyl-tRNA synthetase</keyword>
<dbReference type="PANTHER" id="PTHR11956:SF5">
    <property type="entry name" value="ARGININE--TRNA LIGASE, CYTOPLASMIC"/>
    <property type="match status" value="1"/>
</dbReference>
<accession>A0ABS6K0D8</accession>
<dbReference type="InterPro" id="IPR008909">
    <property type="entry name" value="DALR_anticod-bd"/>
</dbReference>
<dbReference type="SMART" id="SM01016">
    <property type="entry name" value="Arg_tRNA_synt_N"/>
    <property type="match status" value="1"/>
</dbReference>
<comment type="subcellular location">
    <subcellularLocation>
        <location evidence="9">Cytoplasm</location>
    </subcellularLocation>
</comment>
<dbReference type="SUPFAM" id="SSF52374">
    <property type="entry name" value="Nucleotidylyl transferase"/>
    <property type="match status" value="1"/>
</dbReference>
<keyword evidence="14" id="KW-1185">Reference proteome</keyword>
<dbReference type="InterPro" id="IPR001412">
    <property type="entry name" value="aa-tRNA-synth_I_CS"/>
</dbReference>
<organism evidence="13 14">
    <name type="scientific">Evansella alkalicola</name>
    <dbReference type="NCBI Taxonomy" id="745819"/>
    <lineage>
        <taxon>Bacteria</taxon>
        <taxon>Bacillati</taxon>
        <taxon>Bacillota</taxon>
        <taxon>Bacilli</taxon>
        <taxon>Bacillales</taxon>
        <taxon>Bacillaceae</taxon>
        <taxon>Evansella</taxon>
    </lineage>
</organism>
<dbReference type="Gene3D" id="3.40.50.620">
    <property type="entry name" value="HUPs"/>
    <property type="match status" value="1"/>
</dbReference>
<dbReference type="InterPro" id="IPR014729">
    <property type="entry name" value="Rossmann-like_a/b/a_fold"/>
</dbReference>
<evidence type="ECO:0000256" key="1">
    <source>
        <dbReference type="ARBA" id="ARBA00005594"/>
    </source>
</evidence>
<dbReference type="GO" id="GO:0004814">
    <property type="term" value="F:arginine-tRNA ligase activity"/>
    <property type="evidence" value="ECO:0007669"/>
    <property type="project" value="UniProtKB-EC"/>
</dbReference>
<evidence type="ECO:0000256" key="10">
    <source>
        <dbReference type="RuleBase" id="RU363038"/>
    </source>
</evidence>
<dbReference type="CDD" id="cd07956">
    <property type="entry name" value="Anticodon_Ia_Arg"/>
    <property type="match status" value="1"/>
</dbReference>
<feature type="domain" description="Arginyl tRNA synthetase N-terminal" evidence="12">
    <location>
        <begin position="5"/>
        <end position="95"/>
    </location>
</feature>
<dbReference type="SUPFAM" id="SSF55190">
    <property type="entry name" value="Arginyl-tRNA synthetase (ArgRS), N-terminal 'additional' domain"/>
    <property type="match status" value="1"/>
</dbReference>
<dbReference type="CDD" id="cd00671">
    <property type="entry name" value="ArgRS_core"/>
    <property type="match status" value="1"/>
</dbReference>
<feature type="domain" description="DALR anticodon binding" evidence="11">
    <location>
        <begin position="437"/>
        <end position="560"/>
    </location>
</feature>
<comment type="similarity">
    <text evidence="1 9 10">Belongs to the class-I aminoacyl-tRNA synthetase family.</text>
</comment>
<evidence type="ECO:0000256" key="3">
    <source>
        <dbReference type="ARBA" id="ARBA00022598"/>
    </source>
</evidence>
<proteinExistence type="inferred from homology"/>
<dbReference type="HAMAP" id="MF_00123">
    <property type="entry name" value="Arg_tRNA_synth"/>
    <property type="match status" value="1"/>
</dbReference>
<evidence type="ECO:0000313" key="14">
    <source>
        <dbReference type="Proteomes" id="UP000790580"/>
    </source>
</evidence>
<comment type="catalytic activity">
    <reaction evidence="8 9">
        <text>tRNA(Arg) + L-arginine + ATP = L-arginyl-tRNA(Arg) + AMP + diphosphate</text>
        <dbReference type="Rhea" id="RHEA:20301"/>
        <dbReference type="Rhea" id="RHEA-COMP:9658"/>
        <dbReference type="Rhea" id="RHEA-COMP:9673"/>
        <dbReference type="ChEBI" id="CHEBI:30616"/>
        <dbReference type="ChEBI" id="CHEBI:32682"/>
        <dbReference type="ChEBI" id="CHEBI:33019"/>
        <dbReference type="ChEBI" id="CHEBI:78442"/>
        <dbReference type="ChEBI" id="CHEBI:78513"/>
        <dbReference type="ChEBI" id="CHEBI:456215"/>
        <dbReference type="EC" id="6.1.1.19"/>
    </reaction>
</comment>
<gene>
    <name evidence="9 13" type="primary">argS</name>
    <name evidence="13" type="ORF">KS407_23105</name>
</gene>
<reference evidence="13 14" key="1">
    <citation type="submission" date="2021-06" db="EMBL/GenBank/DDBJ databases">
        <title>Bacillus sp. RD4P76, an endophyte from a halophyte.</title>
        <authorList>
            <person name="Sun J.-Q."/>
        </authorList>
    </citation>
    <scope>NUCLEOTIDE SEQUENCE [LARGE SCALE GENOMIC DNA]</scope>
    <source>
        <strain evidence="13 14">JCM 17098</strain>
    </source>
</reference>
<evidence type="ECO:0000256" key="5">
    <source>
        <dbReference type="ARBA" id="ARBA00022840"/>
    </source>
</evidence>
<keyword evidence="4 9" id="KW-0547">Nucleotide-binding</keyword>
<evidence type="ECO:0000256" key="4">
    <source>
        <dbReference type="ARBA" id="ARBA00022741"/>
    </source>
</evidence>
<dbReference type="SUPFAM" id="SSF47323">
    <property type="entry name" value="Anticodon-binding domain of a subclass of class I aminoacyl-tRNA synthetases"/>
    <property type="match status" value="1"/>
</dbReference>
<dbReference type="PANTHER" id="PTHR11956">
    <property type="entry name" value="ARGINYL-TRNA SYNTHETASE"/>
    <property type="match status" value="1"/>
</dbReference>
<dbReference type="Gene3D" id="3.30.1360.70">
    <property type="entry name" value="Arginyl tRNA synthetase N-terminal domain"/>
    <property type="match status" value="1"/>
</dbReference>
<dbReference type="PRINTS" id="PR01038">
    <property type="entry name" value="TRNASYNTHARG"/>
</dbReference>
<keyword evidence="6 9" id="KW-0648">Protein biosynthesis</keyword>
<evidence type="ECO:0000259" key="12">
    <source>
        <dbReference type="SMART" id="SM01016"/>
    </source>
</evidence>
<evidence type="ECO:0000256" key="8">
    <source>
        <dbReference type="ARBA" id="ARBA00049339"/>
    </source>
</evidence>
<dbReference type="InterPro" id="IPR036695">
    <property type="entry name" value="Arg-tRNA-synth_N_sf"/>
</dbReference>
<comment type="caution">
    <text evidence="13">The sequence shown here is derived from an EMBL/GenBank/DDBJ whole genome shotgun (WGS) entry which is preliminary data.</text>
</comment>
<dbReference type="RefSeq" id="WP_088077103.1">
    <property type="nucleotide sequence ID" value="NZ_JAHQCR010000091.1"/>
</dbReference>
<dbReference type="EC" id="6.1.1.19" evidence="9"/>
<feature type="short sequence motif" description="'HIGH' region" evidence="9">
    <location>
        <begin position="132"/>
        <end position="142"/>
    </location>
</feature>
<dbReference type="EMBL" id="JAHQCR010000091">
    <property type="protein sequence ID" value="MBU9724318.1"/>
    <property type="molecule type" value="Genomic_DNA"/>
</dbReference>
<evidence type="ECO:0000256" key="6">
    <source>
        <dbReference type="ARBA" id="ARBA00022917"/>
    </source>
</evidence>
<dbReference type="InterPro" id="IPR001278">
    <property type="entry name" value="Arg-tRNA-ligase"/>
</dbReference>